<evidence type="ECO:0000313" key="2">
    <source>
        <dbReference type="EMBL" id="PIZ94144.1"/>
    </source>
</evidence>
<sequence length="98" mass="11184">MKLEIEDIEHIADLARLHLTDEEKERYADQLSAVFDYISMLNEVDTTGVAETCQVTELEDVVREDVVAESDEETRKKIIAQFPDKVGNLLKVKAVFDN</sequence>
<evidence type="ECO:0000313" key="3">
    <source>
        <dbReference type="Proteomes" id="UP000228750"/>
    </source>
</evidence>
<comment type="similarity">
    <text evidence="1">Belongs to the GatC family.</text>
</comment>
<comment type="function">
    <text evidence="1">Allows the formation of correctly charged Asn-tRNA(Asn) or Gln-tRNA(Gln) through the transamidation of misacylated Asp-tRNA(Asn) or Glu-tRNA(Gln) in organisms which lack either or both of asparaginyl-tRNA or glutaminyl-tRNA synthetases. The reaction takes place in the presence of glutamine and ATP through an activated phospho-Asp-tRNA(Asn) or phospho-Glu-tRNA(Gln).</text>
</comment>
<protein>
    <recommendedName>
        <fullName evidence="1">Aspartyl/glutamyl-tRNA(Asn/Gln) amidotransferase subunit C</fullName>
        <shortName evidence="1">Asp/Glu-ADT subunit C</shortName>
        <ecNumber evidence="1">6.3.5.-</ecNumber>
    </recommendedName>
</protein>
<dbReference type="EMBL" id="PFPJ01000022">
    <property type="protein sequence ID" value="PIZ94144.1"/>
    <property type="molecule type" value="Genomic_DNA"/>
</dbReference>
<dbReference type="Pfam" id="PF02686">
    <property type="entry name" value="GatC"/>
    <property type="match status" value="1"/>
</dbReference>
<dbReference type="EC" id="6.3.5.-" evidence="1"/>
<dbReference type="GO" id="GO:0050567">
    <property type="term" value="F:glutaminyl-tRNA synthase (glutamine-hydrolyzing) activity"/>
    <property type="evidence" value="ECO:0007669"/>
    <property type="project" value="UniProtKB-UniRule"/>
</dbReference>
<dbReference type="HAMAP" id="MF_00122">
    <property type="entry name" value="GatC"/>
    <property type="match status" value="1"/>
</dbReference>
<comment type="subunit">
    <text evidence="1">Heterotrimer of A, B and C subunits.</text>
</comment>
<accession>A0A2M7V687</accession>
<dbReference type="GO" id="GO:0006450">
    <property type="term" value="P:regulation of translational fidelity"/>
    <property type="evidence" value="ECO:0007669"/>
    <property type="project" value="InterPro"/>
</dbReference>
<gene>
    <name evidence="1" type="primary">gatC</name>
    <name evidence="2" type="ORF">COX82_01285</name>
</gene>
<reference evidence="3" key="1">
    <citation type="submission" date="2017-09" db="EMBL/GenBank/DDBJ databases">
        <title>Depth-based differentiation of microbial function through sediment-hosted aquifers and enrichment of novel symbionts in the deep terrestrial subsurface.</title>
        <authorList>
            <person name="Probst A.J."/>
            <person name="Ladd B."/>
            <person name="Jarett J.K."/>
            <person name="Geller-Mcgrath D.E."/>
            <person name="Sieber C.M.K."/>
            <person name="Emerson J.B."/>
            <person name="Anantharaman K."/>
            <person name="Thomas B.C."/>
            <person name="Malmstrom R."/>
            <person name="Stieglmeier M."/>
            <person name="Klingl A."/>
            <person name="Woyke T."/>
            <person name="Ryan C.M."/>
            <person name="Banfield J.F."/>
        </authorList>
    </citation>
    <scope>NUCLEOTIDE SEQUENCE [LARGE SCALE GENOMIC DNA]</scope>
</reference>
<dbReference type="GO" id="GO:0005524">
    <property type="term" value="F:ATP binding"/>
    <property type="evidence" value="ECO:0007669"/>
    <property type="project" value="UniProtKB-KW"/>
</dbReference>
<dbReference type="Gene3D" id="1.10.20.60">
    <property type="entry name" value="Glu-tRNAGln amidotransferase C subunit, N-terminal domain"/>
    <property type="match status" value="1"/>
</dbReference>
<keyword evidence="1" id="KW-0436">Ligase</keyword>
<dbReference type="Proteomes" id="UP000228750">
    <property type="component" value="Unassembled WGS sequence"/>
</dbReference>
<dbReference type="InterPro" id="IPR036113">
    <property type="entry name" value="Asp/Glu-ADT_sf_sub_c"/>
</dbReference>
<dbReference type="NCBIfam" id="TIGR00135">
    <property type="entry name" value="gatC"/>
    <property type="match status" value="1"/>
</dbReference>
<dbReference type="PANTHER" id="PTHR15004">
    <property type="entry name" value="GLUTAMYL-TRNA(GLN) AMIDOTRANSFERASE SUBUNIT C, MITOCHONDRIAL"/>
    <property type="match status" value="1"/>
</dbReference>
<comment type="catalytic activity">
    <reaction evidence="1">
        <text>L-glutamyl-tRNA(Gln) + L-glutamine + ATP + H2O = L-glutaminyl-tRNA(Gln) + L-glutamate + ADP + phosphate + H(+)</text>
        <dbReference type="Rhea" id="RHEA:17521"/>
        <dbReference type="Rhea" id="RHEA-COMP:9681"/>
        <dbReference type="Rhea" id="RHEA-COMP:9684"/>
        <dbReference type="ChEBI" id="CHEBI:15377"/>
        <dbReference type="ChEBI" id="CHEBI:15378"/>
        <dbReference type="ChEBI" id="CHEBI:29985"/>
        <dbReference type="ChEBI" id="CHEBI:30616"/>
        <dbReference type="ChEBI" id="CHEBI:43474"/>
        <dbReference type="ChEBI" id="CHEBI:58359"/>
        <dbReference type="ChEBI" id="CHEBI:78520"/>
        <dbReference type="ChEBI" id="CHEBI:78521"/>
        <dbReference type="ChEBI" id="CHEBI:456216"/>
    </reaction>
</comment>
<comment type="catalytic activity">
    <reaction evidence="1">
        <text>L-aspartyl-tRNA(Asn) + L-glutamine + ATP + H2O = L-asparaginyl-tRNA(Asn) + L-glutamate + ADP + phosphate + 2 H(+)</text>
        <dbReference type="Rhea" id="RHEA:14513"/>
        <dbReference type="Rhea" id="RHEA-COMP:9674"/>
        <dbReference type="Rhea" id="RHEA-COMP:9677"/>
        <dbReference type="ChEBI" id="CHEBI:15377"/>
        <dbReference type="ChEBI" id="CHEBI:15378"/>
        <dbReference type="ChEBI" id="CHEBI:29985"/>
        <dbReference type="ChEBI" id="CHEBI:30616"/>
        <dbReference type="ChEBI" id="CHEBI:43474"/>
        <dbReference type="ChEBI" id="CHEBI:58359"/>
        <dbReference type="ChEBI" id="CHEBI:78515"/>
        <dbReference type="ChEBI" id="CHEBI:78516"/>
        <dbReference type="ChEBI" id="CHEBI:456216"/>
    </reaction>
</comment>
<keyword evidence="1" id="KW-0067">ATP-binding</keyword>
<dbReference type="AlphaFoldDB" id="A0A2M7V687"/>
<proteinExistence type="inferred from homology"/>
<name>A0A2M7V687_9BACT</name>
<evidence type="ECO:0000256" key="1">
    <source>
        <dbReference type="HAMAP-Rule" id="MF_00122"/>
    </source>
</evidence>
<dbReference type="SUPFAM" id="SSF141000">
    <property type="entry name" value="Glu-tRNAGln amidotransferase C subunit"/>
    <property type="match status" value="1"/>
</dbReference>
<organism evidence="2 3">
    <name type="scientific">Candidatus Magasanikbacteria bacterium CG_4_10_14_0_2_um_filter_41_10</name>
    <dbReference type="NCBI Taxonomy" id="1974638"/>
    <lineage>
        <taxon>Bacteria</taxon>
        <taxon>Candidatus Magasanikiibacteriota</taxon>
    </lineage>
</organism>
<dbReference type="PANTHER" id="PTHR15004:SF0">
    <property type="entry name" value="GLUTAMYL-TRNA(GLN) AMIDOTRANSFERASE SUBUNIT C, MITOCHONDRIAL"/>
    <property type="match status" value="1"/>
</dbReference>
<dbReference type="GO" id="GO:0016740">
    <property type="term" value="F:transferase activity"/>
    <property type="evidence" value="ECO:0007669"/>
    <property type="project" value="UniProtKB-KW"/>
</dbReference>
<dbReference type="GO" id="GO:0050566">
    <property type="term" value="F:asparaginyl-tRNA synthase (glutamine-hydrolyzing) activity"/>
    <property type="evidence" value="ECO:0007669"/>
    <property type="project" value="RHEA"/>
</dbReference>
<keyword evidence="1" id="KW-0547">Nucleotide-binding</keyword>
<keyword evidence="1" id="KW-0648">Protein biosynthesis</keyword>
<dbReference type="GO" id="GO:0006412">
    <property type="term" value="P:translation"/>
    <property type="evidence" value="ECO:0007669"/>
    <property type="project" value="UniProtKB-UniRule"/>
</dbReference>
<dbReference type="InterPro" id="IPR003837">
    <property type="entry name" value="GatC"/>
</dbReference>
<dbReference type="GO" id="GO:0070681">
    <property type="term" value="P:glutaminyl-tRNAGln biosynthesis via transamidation"/>
    <property type="evidence" value="ECO:0007669"/>
    <property type="project" value="TreeGrafter"/>
</dbReference>
<comment type="caution">
    <text evidence="2">The sequence shown here is derived from an EMBL/GenBank/DDBJ whole genome shotgun (WGS) entry which is preliminary data.</text>
</comment>
<keyword evidence="2" id="KW-0808">Transferase</keyword>